<evidence type="ECO:0000313" key="7">
    <source>
        <dbReference type="EMBL" id="URE06069.1"/>
    </source>
</evidence>
<dbReference type="PANTHER" id="PTHR12276">
    <property type="entry name" value="EPSIN/ENT-RELATED"/>
    <property type="match status" value="1"/>
</dbReference>
<dbReference type="GO" id="GO:0005886">
    <property type="term" value="C:plasma membrane"/>
    <property type="evidence" value="ECO:0007669"/>
    <property type="project" value="TreeGrafter"/>
</dbReference>
<dbReference type="EMBL" id="CP097507">
    <property type="protein sequence ID" value="URE06274.1"/>
    <property type="molecule type" value="Genomic_DNA"/>
</dbReference>
<dbReference type="Gene3D" id="1.25.40.90">
    <property type="match status" value="1"/>
</dbReference>
<name>A0A9E7G5V5_9LILI</name>
<dbReference type="GO" id="GO:0006897">
    <property type="term" value="P:endocytosis"/>
    <property type="evidence" value="ECO:0007669"/>
    <property type="project" value="TreeGrafter"/>
</dbReference>
<dbReference type="EMBL" id="CP097507">
    <property type="protein sequence ID" value="URE06273.1"/>
    <property type="molecule type" value="Genomic_DNA"/>
</dbReference>
<dbReference type="PANTHER" id="PTHR12276:SF116">
    <property type="entry name" value="ENTH_VHS FAMILY PROTEIN"/>
    <property type="match status" value="1"/>
</dbReference>
<feature type="compositionally biased region" description="Basic and acidic residues" evidence="5">
    <location>
        <begin position="260"/>
        <end position="292"/>
    </location>
</feature>
<dbReference type="Proteomes" id="UP001055439">
    <property type="component" value="Chromosome 5"/>
</dbReference>
<protein>
    <submittedName>
        <fullName evidence="7">ENTH domain</fullName>
    </submittedName>
</protein>
<feature type="domain" description="ENTH" evidence="6">
    <location>
        <begin position="34"/>
        <end position="168"/>
    </location>
</feature>
<dbReference type="Pfam" id="PF01417">
    <property type="entry name" value="ENTH"/>
    <property type="match status" value="1"/>
</dbReference>
<keyword evidence="9" id="KW-1185">Reference proteome</keyword>
<accession>A0A9E7G5V5</accession>
<keyword evidence="3" id="KW-0333">Golgi apparatus</keyword>
<dbReference type="EMBL" id="CP097507">
    <property type="protein sequence ID" value="URE06067.1"/>
    <property type="molecule type" value="Genomic_DNA"/>
</dbReference>
<evidence type="ECO:0000256" key="5">
    <source>
        <dbReference type="SAM" id="MobiDB-lite"/>
    </source>
</evidence>
<dbReference type="PROSITE" id="PS50942">
    <property type="entry name" value="ENTH"/>
    <property type="match status" value="1"/>
</dbReference>
<organism evidence="7 9">
    <name type="scientific">Musa troglodytarum</name>
    <name type="common">fe'i banana</name>
    <dbReference type="NCBI Taxonomy" id="320322"/>
    <lineage>
        <taxon>Eukaryota</taxon>
        <taxon>Viridiplantae</taxon>
        <taxon>Streptophyta</taxon>
        <taxon>Embryophyta</taxon>
        <taxon>Tracheophyta</taxon>
        <taxon>Spermatophyta</taxon>
        <taxon>Magnoliopsida</taxon>
        <taxon>Liliopsida</taxon>
        <taxon>Zingiberales</taxon>
        <taxon>Musaceae</taxon>
        <taxon>Musa</taxon>
    </lineage>
</organism>
<dbReference type="EMBL" id="CP097507">
    <property type="protein sequence ID" value="URE06065.1"/>
    <property type="molecule type" value="Genomic_DNA"/>
</dbReference>
<gene>
    <name evidence="8" type="ORF">MUK42_23933</name>
    <name evidence="7" type="ORF">MUK42_37078</name>
</gene>
<dbReference type="EMBL" id="CP097507">
    <property type="protein sequence ID" value="URE06066.1"/>
    <property type="molecule type" value="Genomic_DNA"/>
</dbReference>
<dbReference type="OrthoDB" id="4033880at2759"/>
<dbReference type="CDD" id="cd03571">
    <property type="entry name" value="ENTH"/>
    <property type="match status" value="1"/>
</dbReference>
<evidence type="ECO:0000256" key="3">
    <source>
        <dbReference type="ARBA" id="ARBA00023034"/>
    </source>
</evidence>
<evidence type="ECO:0000256" key="1">
    <source>
        <dbReference type="ARBA" id="ARBA00004132"/>
    </source>
</evidence>
<dbReference type="SMART" id="SM00273">
    <property type="entry name" value="ENTH"/>
    <property type="match status" value="1"/>
</dbReference>
<evidence type="ECO:0000313" key="8">
    <source>
        <dbReference type="EMBL" id="URE06270.1"/>
    </source>
</evidence>
<dbReference type="InterPro" id="IPR013809">
    <property type="entry name" value="ENTH"/>
</dbReference>
<dbReference type="GO" id="GO:0005543">
    <property type="term" value="F:phospholipid binding"/>
    <property type="evidence" value="ECO:0007669"/>
    <property type="project" value="TreeGrafter"/>
</dbReference>
<evidence type="ECO:0000313" key="9">
    <source>
        <dbReference type="Proteomes" id="UP001055439"/>
    </source>
</evidence>
<evidence type="ECO:0000256" key="4">
    <source>
        <dbReference type="ARBA" id="ARBA00023329"/>
    </source>
</evidence>
<comment type="subcellular location">
    <subcellularLocation>
        <location evidence="1">Cytoplasmic vesicle</location>
        <location evidence="1">Clathrin-coated vesicle</location>
    </subcellularLocation>
    <subcellularLocation>
        <location evidence="2">Golgi apparatus</location>
    </subcellularLocation>
</comment>
<dbReference type="EMBL" id="CP097507">
    <property type="protein sequence ID" value="URE06271.1"/>
    <property type="molecule type" value="Genomic_DNA"/>
</dbReference>
<sequence length="301" mass="33836">MPVIGRTAMGTPFFDELKKQASCFLKEKVRAARLALTDVTPAELLTEETTDSNNPRAPDAMTMSRISRAAFEIDDYWRIVEILHKSFSKFDGKNWREPYKALILVEHLLTHGPESVSAEFQCDREVIRGMGNLRYIDEKGFNWGLQVKNKAERVLKLLEKGPLLKEERARARKISRGIQGFGSFNLSWPSSRATGTASCDYARSNSHYEDYATREETPIPDVGKESSNSNTGIRAQLKTTQATYWATKEESTSIGAADGHLAEEPKLSSREEGRTVETPKEDHPFSNSDHETTSLLLMSQS</sequence>
<dbReference type="EMBL" id="CP097507">
    <property type="protein sequence ID" value="URE06272.1"/>
    <property type="molecule type" value="Genomic_DNA"/>
</dbReference>
<proteinExistence type="predicted"/>
<evidence type="ECO:0000256" key="2">
    <source>
        <dbReference type="ARBA" id="ARBA00004555"/>
    </source>
</evidence>
<dbReference type="GO" id="GO:0030125">
    <property type="term" value="C:clathrin vesicle coat"/>
    <property type="evidence" value="ECO:0007669"/>
    <property type="project" value="TreeGrafter"/>
</dbReference>
<dbReference type="InterPro" id="IPR008942">
    <property type="entry name" value="ENTH_VHS"/>
</dbReference>
<reference evidence="7" key="1">
    <citation type="submission" date="2022-05" db="EMBL/GenBank/DDBJ databases">
        <title>The Musa troglodytarum L. genome provides insights into the mechanism of non-climacteric behaviour and enrichment of carotenoids.</title>
        <authorList>
            <person name="Wang J."/>
        </authorList>
    </citation>
    <scope>NUCLEOTIDE SEQUENCE</scope>
    <source>
        <tissue evidence="7">Leaf</tissue>
    </source>
</reference>
<dbReference type="EMBL" id="CP097507">
    <property type="protein sequence ID" value="URE06071.1"/>
    <property type="molecule type" value="Genomic_DNA"/>
</dbReference>
<dbReference type="AlphaFoldDB" id="A0A9E7G5V5"/>
<dbReference type="SUPFAM" id="SSF48464">
    <property type="entry name" value="ENTH/VHS domain"/>
    <property type="match status" value="1"/>
</dbReference>
<keyword evidence="4" id="KW-0968">Cytoplasmic vesicle</keyword>
<dbReference type="GO" id="GO:0005794">
    <property type="term" value="C:Golgi apparatus"/>
    <property type="evidence" value="ECO:0007669"/>
    <property type="project" value="UniProtKB-SubCell"/>
</dbReference>
<evidence type="ECO:0000259" key="6">
    <source>
        <dbReference type="PROSITE" id="PS50942"/>
    </source>
</evidence>
<dbReference type="EMBL" id="CP097507">
    <property type="protein sequence ID" value="URE06270.1"/>
    <property type="molecule type" value="Genomic_DNA"/>
</dbReference>
<dbReference type="EMBL" id="CP097507">
    <property type="protein sequence ID" value="URE06069.1"/>
    <property type="molecule type" value="Genomic_DNA"/>
</dbReference>
<dbReference type="GO" id="GO:0030276">
    <property type="term" value="F:clathrin binding"/>
    <property type="evidence" value="ECO:0007669"/>
    <property type="project" value="TreeGrafter"/>
</dbReference>
<feature type="region of interest" description="Disordered" evidence="5">
    <location>
        <begin position="250"/>
        <end position="301"/>
    </location>
</feature>
<dbReference type="GO" id="GO:0005768">
    <property type="term" value="C:endosome"/>
    <property type="evidence" value="ECO:0007669"/>
    <property type="project" value="TreeGrafter"/>
</dbReference>